<dbReference type="InterPro" id="IPR036291">
    <property type="entry name" value="NAD(P)-bd_dom_sf"/>
</dbReference>
<feature type="domain" description="NAD-dependent epimerase/dehydratase" evidence="2">
    <location>
        <begin position="6"/>
        <end position="179"/>
    </location>
</feature>
<organism evidence="3 4">
    <name type="scientific">Gramella jeungdoensis</name>
    <dbReference type="NCBI Taxonomy" id="708091"/>
    <lineage>
        <taxon>Bacteria</taxon>
        <taxon>Pseudomonadati</taxon>
        <taxon>Bacteroidota</taxon>
        <taxon>Flavobacteriia</taxon>
        <taxon>Flavobacteriales</taxon>
        <taxon>Flavobacteriaceae</taxon>
        <taxon>Christiangramia</taxon>
    </lineage>
</organism>
<accession>A0A4Y8AX07</accession>
<gene>
    <name evidence="3" type="ORF">E2488_04065</name>
</gene>
<protein>
    <submittedName>
        <fullName evidence="3">NAD-dependent epimerase/dehydratase family protein</fullName>
    </submittedName>
</protein>
<comment type="caution">
    <text evidence="3">The sequence shown here is derived from an EMBL/GenBank/DDBJ whole genome shotgun (WGS) entry which is preliminary data.</text>
</comment>
<reference evidence="3 4" key="1">
    <citation type="journal article" date="2011" name="J. Microbiol.">
        <title>Gramella jeungdoensis sp. nov., isolated from a solar saltern in Korea.</title>
        <authorList>
            <person name="Joung Y."/>
            <person name="Kim H."/>
            <person name="Jang T."/>
            <person name="Ahn T.S."/>
            <person name="Joh K."/>
        </authorList>
    </citation>
    <scope>NUCLEOTIDE SEQUENCE [LARGE SCALE GENOMIC DNA]</scope>
    <source>
        <strain evidence="3 4">KCTC 23123</strain>
    </source>
</reference>
<keyword evidence="4" id="KW-1185">Reference proteome</keyword>
<dbReference type="OrthoDB" id="9801785at2"/>
<dbReference type="AlphaFoldDB" id="A0A4Y8AX07"/>
<dbReference type="SUPFAM" id="SSF51735">
    <property type="entry name" value="NAD(P)-binding Rossmann-fold domains"/>
    <property type="match status" value="1"/>
</dbReference>
<dbReference type="RefSeq" id="WP_134247039.1">
    <property type="nucleotide sequence ID" value="NZ_SNQI01000001.1"/>
</dbReference>
<dbReference type="PANTHER" id="PTHR43000">
    <property type="entry name" value="DTDP-D-GLUCOSE 4,6-DEHYDRATASE-RELATED"/>
    <property type="match status" value="1"/>
</dbReference>
<sequence>MKNTTVLVTGGAGVIGSSLCKALLGLNSKVICFDDFSTGSLDAIASFRNHPNFKLIGGTIQDIEKCKKVVDGVDYVFHLARTDTHSAIKSNAFTINDATVVGFLNMLSVTQTSNVKGFIYPASCPQSSDYLEIPKIEEVMQGKSLSTDIISKYTKELYVNLFRREYGLQIKGVAFTSIFDKTEAVAVSKIVQLNINVLQGMLREAYQPA</sequence>
<dbReference type="Proteomes" id="UP000298517">
    <property type="component" value="Unassembled WGS sequence"/>
</dbReference>
<dbReference type="Pfam" id="PF01370">
    <property type="entry name" value="Epimerase"/>
    <property type="match status" value="1"/>
</dbReference>
<dbReference type="Gene3D" id="3.40.50.720">
    <property type="entry name" value="NAD(P)-binding Rossmann-like Domain"/>
    <property type="match status" value="1"/>
</dbReference>
<comment type="similarity">
    <text evidence="1">Belongs to the NAD(P)-dependent epimerase/dehydratase family.</text>
</comment>
<evidence type="ECO:0000259" key="2">
    <source>
        <dbReference type="Pfam" id="PF01370"/>
    </source>
</evidence>
<name>A0A4Y8AX07_9FLAO</name>
<proteinExistence type="inferred from homology"/>
<evidence type="ECO:0000256" key="1">
    <source>
        <dbReference type="ARBA" id="ARBA00007637"/>
    </source>
</evidence>
<evidence type="ECO:0000313" key="4">
    <source>
        <dbReference type="Proteomes" id="UP000298517"/>
    </source>
</evidence>
<evidence type="ECO:0000313" key="3">
    <source>
        <dbReference type="EMBL" id="TEW77031.1"/>
    </source>
</evidence>
<dbReference type="InterPro" id="IPR001509">
    <property type="entry name" value="Epimerase_deHydtase"/>
</dbReference>
<dbReference type="EMBL" id="SNQI01000001">
    <property type="protein sequence ID" value="TEW77031.1"/>
    <property type="molecule type" value="Genomic_DNA"/>
</dbReference>